<evidence type="ECO:0000256" key="1">
    <source>
        <dbReference type="SAM" id="MobiDB-lite"/>
    </source>
</evidence>
<gene>
    <name evidence="2" type="ORF">GCM10022399_28720</name>
</gene>
<sequence length="218" mass="24743">MVPSEPRRYQALRNGGGTPDMRMPRSWGGAGHPGPGQNSGGSPAIRASRWPSTSSQRPEWIEGYEPCHGYLRSLKKDDSYTFTYQFEYIAENHGNDNYDIARATMVVRVEWSDLQAGYVISYDVRDMHKIDPSQGNGDAESFYENDVLLAFGRRPRRPRHRLRAHRSVVHSGRPLVRQVEHGTLLMGHWSSPVPAEMQVTDCTAPDRTSTRHKARDRP</sequence>
<comment type="caution">
    <text evidence="2">The sequence shown here is derived from an EMBL/GenBank/DDBJ whole genome shotgun (WGS) entry which is preliminary data.</text>
</comment>
<organism evidence="2 3">
    <name type="scientific">Terrabacter ginsenosidimutans</name>
    <dbReference type="NCBI Taxonomy" id="490575"/>
    <lineage>
        <taxon>Bacteria</taxon>
        <taxon>Bacillati</taxon>
        <taxon>Actinomycetota</taxon>
        <taxon>Actinomycetes</taxon>
        <taxon>Micrococcales</taxon>
        <taxon>Intrasporangiaceae</taxon>
        <taxon>Terrabacter</taxon>
    </lineage>
</organism>
<name>A0ABP7DVF0_9MICO</name>
<reference evidence="3" key="1">
    <citation type="journal article" date="2019" name="Int. J. Syst. Evol. Microbiol.">
        <title>The Global Catalogue of Microorganisms (GCM) 10K type strain sequencing project: providing services to taxonomists for standard genome sequencing and annotation.</title>
        <authorList>
            <consortium name="The Broad Institute Genomics Platform"/>
            <consortium name="The Broad Institute Genome Sequencing Center for Infectious Disease"/>
            <person name="Wu L."/>
            <person name="Ma J."/>
        </authorList>
    </citation>
    <scope>NUCLEOTIDE SEQUENCE [LARGE SCALE GENOMIC DNA]</scope>
    <source>
        <strain evidence="3">JCM 17125</strain>
    </source>
</reference>
<dbReference type="Proteomes" id="UP001501468">
    <property type="component" value="Unassembled WGS sequence"/>
</dbReference>
<evidence type="ECO:0000313" key="3">
    <source>
        <dbReference type="Proteomes" id="UP001501468"/>
    </source>
</evidence>
<protein>
    <submittedName>
        <fullName evidence="2">Uncharacterized protein</fullName>
    </submittedName>
</protein>
<evidence type="ECO:0000313" key="2">
    <source>
        <dbReference type="EMBL" id="GAA3710117.1"/>
    </source>
</evidence>
<feature type="region of interest" description="Disordered" evidence="1">
    <location>
        <begin position="1"/>
        <end position="58"/>
    </location>
</feature>
<dbReference type="EMBL" id="BAABDC010000004">
    <property type="protein sequence ID" value="GAA3710117.1"/>
    <property type="molecule type" value="Genomic_DNA"/>
</dbReference>
<accession>A0ABP7DVF0</accession>
<proteinExistence type="predicted"/>
<feature type="compositionally biased region" description="Gly residues" evidence="1">
    <location>
        <begin position="28"/>
        <end position="39"/>
    </location>
</feature>
<keyword evidence="3" id="KW-1185">Reference proteome</keyword>